<dbReference type="Proteomes" id="UP001250538">
    <property type="component" value="Unassembled WGS sequence"/>
</dbReference>
<dbReference type="PANTHER" id="PTHR43477">
    <property type="entry name" value="DIHYDROANTICAPSIN 7-DEHYDROGENASE"/>
    <property type="match status" value="1"/>
</dbReference>
<dbReference type="EMBL" id="JAVYAA010000004">
    <property type="protein sequence ID" value="MDT8978305.1"/>
    <property type="molecule type" value="Genomic_DNA"/>
</dbReference>
<proteinExistence type="inferred from homology"/>
<comment type="similarity">
    <text evidence="1">Belongs to the short-chain dehydrogenases/reductases (SDR) family.</text>
</comment>
<dbReference type="InterPro" id="IPR036291">
    <property type="entry name" value="NAD(P)-bd_dom_sf"/>
</dbReference>
<sequence length="242" mass="26287">MSTISLRKQRVVIIGGSSGIGLETAKQATEQGASIVLASRSADKLEQARQLLGTDVTEIYTLDNRDEAQLDRFFETVGPFDHLFTPGASYVRGPITSTLEIARSCFDAKFWPQYHAVKYALPYLNRSGSIVLMSGAFSQRPLADGASYAACNGAIESLGKALAVELAPIRVNVISPGTVRTPFNWEGAEQARREQAYEQSARLNLLGRVGDVEEAAHTVIYLMTNGYTTGSTLYPDGGYLLR</sequence>
<dbReference type="Gene3D" id="3.40.50.720">
    <property type="entry name" value="NAD(P)-binding Rossmann-like Domain"/>
    <property type="match status" value="1"/>
</dbReference>
<reference evidence="4" key="1">
    <citation type="submission" date="2023-09" db="EMBL/GenBank/DDBJ databases">
        <title>Paenibacillus sp. chi10 Genome sequencing and assembly.</title>
        <authorList>
            <person name="Kim I."/>
        </authorList>
    </citation>
    <scope>NUCLEOTIDE SEQUENCE [LARGE SCALE GENOMIC DNA]</scope>
    <source>
        <strain evidence="4">chi10</strain>
    </source>
</reference>
<dbReference type="GO" id="GO:0016491">
    <property type="term" value="F:oxidoreductase activity"/>
    <property type="evidence" value="ECO:0007669"/>
    <property type="project" value="UniProtKB-KW"/>
</dbReference>
<keyword evidence="4" id="KW-1185">Reference proteome</keyword>
<evidence type="ECO:0000256" key="2">
    <source>
        <dbReference type="ARBA" id="ARBA00023002"/>
    </source>
</evidence>
<dbReference type="SUPFAM" id="SSF51735">
    <property type="entry name" value="NAD(P)-binding Rossmann-fold domains"/>
    <property type="match status" value="1"/>
</dbReference>
<comment type="caution">
    <text evidence="3">The sequence shown here is derived from an EMBL/GenBank/DDBJ whole genome shotgun (WGS) entry which is preliminary data.</text>
</comment>
<evidence type="ECO:0000313" key="3">
    <source>
        <dbReference type="EMBL" id="MDT8978305.1"/>
    </source>
</evidence>
<protein>
    <submittedName>
        <fullName evidence="3">SDR family oxidoreductase</fullName>
    </submittedName>
</protein>
<organism evidence="3 4">
    <name type="scientific">Paenibacillus suaedae</name>
    <dbReference type="NCBI Taxonomy" id="3077233"/>
    <lineage>
        <taxon>Bacteria</taxon>
        <taxon>Bacillati</taxon>
        <taxon>Bacillota</taxon>
        <taxon>Bacilli</taxon>
        <taxon>Bacillales</taxon>
        <taxon>Paenibacillaceae</taxon>
        <taxon>Paenibacillus</taxon>
    </lineage>
</organism>
<evidence type="ECO:0000313" key="4">
    <source>
        <dbReference type="Proteomes" id="UP001250538"/>
    </source>
</evidence>
<dbReference type="AlphaFoldDB" id="A0AAJ2K0I7"/>
<dbReference type="RefSeq" id="WP_268626381.1">
    <property type="nucleotide sequence ID" value="NZ_JAVYAA010000004.1"/>
</dbReference>
<dbReference type="CDD" id="cd05233">
    <property type="entry name" value="SDR_c"/>
    <property type="match status" value="1"/>
</dbReference>
<dbReference type="PRINTS" id="PR00081">
    <property type="entry name" value="GDHRDH"/>
</dbReference>
<evidence type="ECO:0000256" key="1">
    <source>
        <dbReference type="ARBA" id="ARBA00006484"/>
    </source>
</evidence>
<name>A0AAJ2K0I7_9BACL</name>
<dbReference type="InterPro" id="IPR051122">
    <property type="entry name" value="SDR_DHRS6-like"/>
</dbReference>
<dbReference type="InterPro" id="IPR002347">
    <property type="entry name" value="SDR_fam"/>
</dbReference>
<dbReference type="PANTHER" id="PTHR43477:SF1">
    <property type="entry name" value="DIHYDROANTICAPSIN 7-DEHYDROGENASE"/>
    <property type="match status" value="1"/>
</dbReference>
<accession>A0AAJ2K0I7</accession>
<dbReference type="Pfam" id="PF13561">
    <property type="entry name" value="adh_short_C2"/>
    <property type="match status" value="1"/>
</dbReference>
<gene>
    <name evidence="3" type="ORF">RQP50_18930</name>
</gene>
<keyword evidence="2" id="KW-0560">Oxidoreductase</keyword>